<feature type="region of interest" description="Disordered" evidence="1">
    <location>
        <begin position="394"/>
        <end position="413"/>
    </location>
</feature>
<comment type="caution">
    <text evidence="2">The sequence shown here is derived from an EMBL/GenBank/DDBJ whole genome shotgun (WGS) entry which is preliminary data.</text>
</comment>
<reference evidence="2" key="2">
    <citation type="journal article" date="2023" name="BMC Genomics">
        <title>Pest status, molecular evolution, and epigenetic factors derived from the genome assembly of Frankliniella fusca, a thysanopteran phytovirus vector.</title>
        <authorList>
            <person name="Catto M.A."/>
            <person name="Labadie P.E."/>
            <person name="Jacobson A.L."/>
            <person name="Kennedy G.G."/>
            <person name="Srinivasan R."/>
            <person name="Hunt B.G."/>
        </authorList>
    </citation>
    <scope>NUCLEOTIDE SEQUENCE</scope>
    <source>
        <strain evidence="2">PL_HMW_Pooled</strain>
    </source>
</reference>
<protein>
    <submittedName>
        <fullName evidence="2">DDB1- and CUL4-associated factor 13</fullName>
    </submittedName>
</protein>
<evidence type="ECO:0000256" key="1">
    <source>
        <dbReference type="SAM" id="MobiDB-lite"/>
    </source>
</evidence>
<name>A0AAE1L4Z9_9NEOP</name>
<organism evidence="2 3">
    <name type="scientific">Frankliniella fusca</name>
    <dbReference type="NCBI Taxonomy" id="407009"/>
    <lineage>
        <taxon>Eukaryota</taxon>
        <taxon>Metazoa</taxon>
        <taxon>Ecdysozoa</taxon>
        <taxon>Arthropoda</taxon>
        <taxon>Hexapoda</taxon>
        <taxon>Insecta</taxon>
        <taxon>Pterygota</taxon>
        <taxon>Neoptera</taxon>
        <taxon>Paraneoptera</taxon>
        <taxon>Thysanoptera</taxon>
        <taxon>Terebrantia</taxon>
        <taxon>Thripoidea</taxon>
        <taxon>Thripidae</taxon>
        <taxon>Frankliniella</taxon>
    </lineage>
</organism>
<accession>A0AAE1L4Z9</accession>
<dbReference type="Proteomes" id="UP001219518">
    <property type="component" value="Unassembled WGS sequence"/>
</dbReference>
<feature type="region of interest" description="Disordered" evidence="1">
    <location>
        <begin position="162"/>
        <end position="238"/>
    </location>
</feature>
<reference evidence="2" key="1">
    <citation type="submission" date="2021-07" db="EMBL/GenBank/DDBJ databases">
        <authorList>
            <person name="Catto M.A."/>
            <person name="Jacobson A."/>
            <person name="Kennedy G."/>
            <person name="Labadie P."/>
            <person name="Hunt B.G."/>
            <person name="Srinivasan R."/>
        </authorList>
    </citation>
    <scope>NUCLEOTIDE SEQUENCE</scope>
    <source>
        <strain evidence="2">PL_HMW_Pooled</strain>
        <tissue evidence="2">Head</tissue>
    </source>
</reference>
<evidence type="ECO:0000313" key="3">
    <source>
        <dbReference type="Proteomes" id="UP001219518"/>
    </source>
</evidence>
<feature type="compositionally biased region" description="Polar residues" evidence="1">
    <location>
        <begin position="447"/>
        <end position="474"/>
    </location>
</feature>
<sequence>MSRNTKALVLWTKESKTGIEPISNVPESSRFPGAMSSVRFSGDKKWYPAKILTISDDQEELEIHAVNVETQIMNDKEKEKLPSKRRRGGRGKQQPELPTVASERNIAQALGSKRPMPSQVMEEAKKATQKANKALKVAAAKGQSALEKNVASSVRKNLMYSLSGSKQGPAPPTASTTPTLLAKRGEGSESESSGEESPDDEQEGGVDDDITKENAEDCDSDGNDLGLDEHDGSDTTETSMWCSNCKVCTTLQKYDDVSYYSFLSDLLKLYEKNISQEGRKQYLKLKVIPEGVRTVELKKDSGVWIRADTKNQLKVDFKNKSSTLIRETLYALYGEEALRTCKVTGRGCAEGTFTLAPDVLSALRSFVNNNIPKEKALTIKKLVGIINKRAPEWRKANHSKQTRKKMLSSTEPGVISTSPFKATPLKTPIIATVETGTSELINPVGDGNQQTQSSTEAATWSSAFPSTAQLKNPD</sequence>
<feature type="compositionally biased region" description="Low complexity" evidence="1">
    <location>
        <begin position="173"/>
        <end position="182"/>
    </location>
</feature>
<dbReference type="AlphaFoldDB" id="A0AAE1L4Z9"/>
<gene>
    <name evidence="2" type="ORF">KUF71_018215</name>
</gene>
<feature type="compositionally biased region" description="Acidic residues" evidence="1">
    <location>
        <begin position="188"/>
        <end position="208"/>
    </location>
</feature>
<feature type="compositionally biased region" description="Low complexity" evidence="1">
    <location>
        <begin position="130"/>
        <end position="141"/>
    </location>
</feature>
<feature type="region of interest" description="Disordered" evidence="1">
    <location>
        <begin position="73"/>
        <end position="150"/>
    </location>
</feature>
<evidence type="ECO:0000313" key="2">
    <source>
        <dbReference type="EMBL" id="KAK3907386.1"/>
    </source>
</evidence>
<feature type="region of interest" description="Disordered" evidence="1">
    <location>
        <begin position="441"/>
        <end position="474"/>
    </location>
</feature>
<feature type="compositionally biased region" description="Basic residues" evidence="1">
    <location>
        <begin position="396"/>
        <end position="406"/>
    </location>
</feature>
<proteinExistence type="predicted"/>
<dbReference type="EMBL" id="JAHWGI010000010">
    <property type="protein sequence ID" value="KAK3907386.1"/>
    <property type="molecule type" value="Genomic_DNA"/>
</dbReference>
<keyword evidence="3" id="KW-1185">Reference proteome</keyword>